<keyword evidence="3" id="KW-0539">Nucleus</keyword>
<comment type="caution">
    <text evidence="6">The sequence shown here is derived from an EMBL/GenBank/DDBJ whole genome shotgun (WGS) entry which is preliminary data.</text>
</comment>
<protein>
    <recommendedName>
        <fullName evidence="5">RRM domain-containing protein</fullName>
    </recommendedName>
</protein>
<sequence length="212" mass="23908">MNNPFDRRERTVFVSMIDKSITDDGLYELMKQVGPVEKIIFKENPDGTLMHALVIFRNVESVVLSMIHLQPMIRNSKLIQIRPLRESSHRFSSCARFSPMCGPLSPQEETRQTGLPDDGTDASWKVHPTEVGQVLLDHRLTNHTDSPIPTSTASLPSSARRFSSQSTYPNTEFNHRHLCSVAPSSTYSSYSLARRLPCSHKSNCSRICCAEM</sequence>
<evidence type="ECO:0000256" key="4">
    <source>
        <dbReference type="SAM" id="MobiDB-lite"/>
    </source>
</evidence>
<dbReference type="SUPFAM" id="SSF54928">
    <property type="entry name" value="RNA-binding domain, RBD"/>
    <property type="match status" value="1"/>
</dbReference>
<keyword evidence="2" id="KW-0694">RNA-binding</keyword>
<gene>
    <name evidence="6" type="primary">Necator_chrV.g19250</name>
    <name evidence="6" type="ORF">RB195_014458</name>
</gene>
<proteinExistence type="predicted"/>
<dbReference type="InterPro" id="IPR035979">
    <property type="entry name" value="RBD_domain_sf"/>
</dbReference>
<reference evidence="6 7" key="1">
    <citation type="submission" date="2023-08" db="EMBL/GenBank/DDBJ databases">
        <title>A Necator americanus chromosomal reference genome.</title>
        <authorList>
            <person name="Ilik V."/>
            <person name="Petrzelkova K.J."/>
            <person name="Pardy F."/>
            <person name="Fuh T."/>
            <person name="Niatou-Singa F.S."/>
            <person name="Gouil Q."/>
            <person name="Baker L."/>
            <person name="Ritchie M.E."/>
            <person name="Jex A.R."/>
            <person name="Gazzola D."/>
            <person name="Li H."/>
            <person name="Toshio Fujiwara R."/>
            <person name="Zhan B."/>
            <person name="Aroian R.V."/>
            <person name="Pafco B."/>
            <person name="Schwarz E.M."/>
        </authorList>
    </citation>
    <scope>NUCLEOTIDE SEQUENCE [LARGE SCALE GENOMIC DNA]</scope>
    <source>
        <strain evidence="6 7">Aroian</strain>
        <tissue evidence="6">Whole animal</tissue>
    </source>
</reference>
<dbReference type="EMBL" id="JAVFWL010000005">
    <property type="protein sequence ID" value="KAK6756079.1"/>
    <property type="molecule type" value="Genomic_DNA"/>
</dbReference>
<dbReference type="Proteomes" id="UP001303046">
    <property type="component" value="Unassembled WGS sequence"/>
</dbReference>
<name>A0ABR1E059_NECAM</name>
<feature type="domain" description="RRM" evidence="5">
    <location>
        <begin position="11"/>
        <end position="82"/>
    </location>
</feature>
<accession>A0ABR1E059</accession>
<evidence type="ECO:0000256" key="1">
    <source>
        <dbReference type="ARBA" id="ARBA00004642"/>
    </source>
</evidence>
<dbReference type="CDD" id="cd00590">
    <property type="entry name" value="RRM_SF"/>
    <property type="match status" value="1"/>
</dbReference>
<organism evidence="6 7">
    <name type="scientific">Necator americanus</name>
    <name type="common">Human hookworm</name>
    <dbReference type="NCBI Taxonomy" id="51031"/>
    <lineage>
        <taxon>Eukaryota</taxon>
        <taxon>Metazoa</taxon>
        <taxon>Ecdysozoa</taxon>
        <taxon>Nematoda</taxon>
        <taxon>Chromadorea</taxon>
        <taxon>Rhabditida</taxon>
        <taxon>Rhabditina</taxon>
        <taxon>Rhabditomorpha</taxon>
        <taxon>Strongyloidea</taxon>
        <taxon>Ancylostomatidae</taxon>
        <taxon>Bunostominae</taxon>
        <taxon>Necator</taxon>
    </lineage>
</organism>
<dbReference type="InterPro" id="IPR012677">
    <property type="entry name" value="Nucleotide-bd_a/b_plait_sf"/>
</dbReference>
<dbReference type="PANTHER" id="PTHR13798:SF11">
    <property type="entry name" value="RNA-BINDING PROTEIN 7-RELATED"/>
    <property type="match status" value="1"/>
</dbReference>
<evidence type="ECO:0000259" key="5">
    <source>
        <dbReference type="SMART" id="SM00360"/>
    </source>
</evidence>
<dbReference type="InterPro" id="IPR000504">
    <property type="entry name" value="RRM_dom"/>
</dbReference>
<evidence type="ECO:0000313" key="6">
    <source>
        <dbReference type="EMBL" id="KAK6756079.1"/>
    </source>
</evidence>
<comment type="subcellular location">
    <subcellularLocation>
        <location evidence="1">Nucleus</location>
        <location evidence="1">Nucleoplasm</location>
    </subcellularLocation>
</comment>
<dbReference type="PANTHER" id="PTHR13798">
    <property type="entry name" value="RNA BINDING MOTIF RBM PROTEIN -RELATED"/>
    <property type="match status" value="1"/>
</dbReference>
<evidence type="ECO:0000256" key="3">
    <source>
        <dbReference type="ARBA" id="ARBA00023242"/>
    </source>
</evidence>
<dbReference type="InterPro" id="IPR052285">
    <property type="entry name" value="NEXT_complex_subunit"/>
</dbReference>
<evidence type="ECO:0000256" key="2">
    <source>
        <dbReference type="ARBA" id="ARBA00022884"/>
    </source>
</evidence>
<evidence type="ECO:0000313" key="7">
    <source>
        <dbReference type="Proteomes" id="UP001303046"/>
    </source>
</evidence>
<dbReference type="Gene3D" id="3.30.70.330">
    <property type="match status" value="1"/>
</dbReference>
<keyword evidence="7" id="KW-1185">Reference proteome</keyword>
<feature type="compositionally biased region" description="Polar residues" evidence="4">
    <location>
        <begin position="143"/>
        <end position="167"/>
    </location>
</feature>
<feature type="region of interest" description="Disordered" evidence="4">
    <location>
        <begin position="141"/>
        <end position="167"/>
    </location>
</feature>
<dbReference type="SMART" id="SM00360">
    <property type="entry name" value="RRM"/>
    <property type="match status" value="1"/>
</dbReference>